<organism evidence="4 6">
    <name type="scientific">Bursaphelenchus xylophilus</name>
    <name type="common">Pinewood nematode worm</name>
    <name type="synonym">Aphelenchoides xylophilus</name>
    <dbReference type="NCBI Taxonomy" id="6326"/>
    <lineage>
        <taxon>Eukaryota</taxon>
        <taxon>Metazoa</taxon>
        <taxon>Ecdysozoa</taxon>
        <taxon>Nematoda</taxon>
        <taxon>Chromadorea</taxon>
        <taxon>Rhabditida</taxon>
        <taxon>Tylenchina</taxon>
        <taxon>Tylenchomorpha</taxon>
        <taxon>Aphelenchoidea</taxon>
        <taxon>Aphelenchoididae</taxon>
        <taxon>Bursaphelenchus</taxon>
    </lineage>
</organism>
<feature type="transmembrane region" description="Helical" evidence="1">
    <location>
        <begin position="281"/>
        <end position="301"/>
    </location>
</feature>
<feature type="transmembrane region" description="Helical" evidence="1">
    <location>
        <begin position="175"/>
        <end position="193"/>
    </location>
</feature>
<dbReference type="SMR" id="A0A1I7RZX9"/>
<protein>
    <submittedName>
        <fullName evidence="2">(pine wood nematode) hypothetical protein</fullName>
    </submittedName>
</protein>
<keyword evidence="1" id="KW-0812">Transmembrane</keyword>
<evidence type="ECO:0000313" key="5">
    <source>
        <dbReference type="Proteomes" id="UP000659654"/>
    </source>
</evidence>
<feature type="transmembrane region" description="Helical" evidence="1">
    <location>
        <begin position="116"/>
        <end position="140"/>
    </location>
</feature>
<feature type="transmembrane region" description="Helical" evidence="1">
    <location>
        <begin position="40"/>
        <end position="60"/>
    </location>
</feature>
<dbReference type="Proteomes" id="UP000582659">
    <property type="component" value="Unassembled WGS sequence"/>
</dbReference>
<evidence type="ECO:0000313" key="4">
    <source>
        <dbReference type="Proteomes" id="UP000095284"/>
    </source>
</evidence>
<reference evidence="6" key="1">
    <citation type="submission" date="2016-11" db="UniProtKB">
        <authorList>
            <consortium name="WormBaseParasite"/>
        </authorList>
    </citation>
    <scope>IDENTIFICATION</scope>
</reference>
<keyword evidence="1" id="KW-1133">Transmembrane helix</keyword>
<sequence length="315" mass="34773">MSDTTCCCCRCNSLSIVKVLSILSMILSALLVITFSIDKIYHFIVCSAIIFGLSGLLFVGAVAKKRFLFVPFLICNALTIAGVLILVGLIILKTVGLFDGFEDGESSDVDNETMKIGLPLSIAFFSLVFIFDLWCEYVVYKAFKSLRMQRRKDTVMSHFNLCCIYKVHIDTVVKAVAVATFVLSFLGILGFFAGFGATAIVSVVLTAACSGCLLYGVIREQELFYWPYMVWNGIKIIVSIVGIIIVALVVAAVSSDNVVFKDADGNILTKEQRDRLKTLCILALVVYSFDIILAILFQYIVMKGHRSMKSRTTTN</sequence>
<evidence type="ECO:0000313" key="3">
    <source>
        <dbReference type="EMBL" id="CAG9109158.1"/>
    </source>
</evidence>
<evidence type="ECO:0000313" key="2">
    <source>
        <dbReference type="EMBL" id="CAD5222112.1"/>
    </source>
</evidence>
<accession>A0A1I7RZX9</accession>
<dbReference type="EMBL" id="CAJFCV020000003">
    <property type="protein sequence ID" value="CAG9109158.1"/>
    <property type="molecule type" value="Genomic_DNA"/>
</dbReference>
<feature type="transmembrane region" description="Helical" evidence="1">
    <location>
        <begin position="67"/>
        <end position="92"/>
    </location>
</feature>
<feature type="transmembrane region" description="Helical" evidence="1">
    <location>
        <begin position="199"/>
        <end position="218"/>
    </location>
</feature>
<dbReference type="Proteomes" id="UP000659654">
    <property type="component" value="Unassembled WGS sequence"/>
</dbReference>
<name>A0A1I7RZX9_BURXY</name>
<gene>
    <name evidence="2" type="ORF">BXYJ_LOCUS7080</name>
</gene>
<keyword evidence="1" id="KW-0472">Membrane</keyword>
<evidence type="ECO:0000256" key="1">
    <source>
        <dbReference type="SAM" id="Phobius"/>
    </source>
</evidence>
<keyword evidence="5" id="KW-1185">Reference proteome</keyword>
<feature type="transmembrane region" description="Helical" evidence="1">
    <location>
        <begin position="12"/>
        <end position="34"/>
    </location>
</feature>
<dbReference type="AlphaFoldDB" id="A0A1I7RZX9"/>
<dbReference type="WBParaSite" id="BXY_0630200.1">
    <property type="protein sequence ID" value="BXY_0630200.1"/>
    <property type="gene ID" value="BXY_0630200"/>
</dbReference>
<dbReference type="Proteomes" id="UP000095284">
    <property type="component" value="Unplaced"/>
</dbReference>
<dbReference type="EMBL" id="CAJFDI010000003">
    <property type="protein sequence ID" value="CAD5222112.1"/>
    <property type="molecule type" value="Genomic_DNA"/>
</dbReference>
<evidence type="ECO:0000313" key="6">
    <source>
        <dbReference type="WBParaSite" id="BXY_0630200.1"/>
    </source>
</evidence>
<reference evidence="3" key="2">
    <citation type="submission" date="2020-08" db="EMBL/GenBank/DDBJ databases">
        <authorList>
            <person name="Kikuchi T."/>
        </authorList>
    </citation>
    <scope>NUCLEOTIDE SEQUENCE</scope>
    <source>
        <strain evidence="2">Ka4C1</strain>
    </source>
</reference>
<proteinExistence type="predicted"/>
<feature type="transmembrane region" description="Helical" evidence="1">
    <location>
        <begin position="230"/>
        <end position="253"/>
    </location>
</feature>